<name>A0ABS5JW98_9BACT</name>
<sequence>MKLSSSIINKLENAHNDYSQTDYSLMDRLFGEDNYNISEIINQIEDLIENKCKRLVHENKISLYILFHLKLYFDNTNYQIYENRDILAKNHKVINLLFDNPIVSNKDVTLVMKSNLQLIAYVFGIDIIKYIYSEKNKLINSYISQLRKEAKVKYQFIESINYLKLGNIFKSIDTTGYIPNFLNHFYNQKQNINAVKEYKTKKSSNLNAPGISKAMKTLSEEYLDEVKMDILNFNELEYIDLQDYALTSICSVSINDIDITSLKECFRFQKSSKKGISKLLYPLCTISFNTEDFPTKEEWIKNRQELGYMDDNKAWDTHVKQKVNKYMKFDILFG</sequence>
<protein>
    <submittedName>
        <fullName evidence="1">Uncharacterized protein</fullName>
    </submittedName>
</protein>
<evidence type="ECO:0000313" key="1">
    <source>
        <dbReference type="EMBL" id="MBS2099128.1"/>
    </source>
</evidence>
<keyword evidence="2" id="KW-1185">Reference proteome</keyword>
<gene>
    <name evidence="1" type="ORF">KEM10_12625</name>
</gene>
<proteinExistence type="predicted"/>
<dbReference type="Proteomes" id="UP000708576">
    <property type="component" value="Unassembled WGS sequence"/>
</dbReference>
<dbReference type="RefSeq" id="WP_212216371.1">
    <property type="nucleotide sequence ID" value="NZ_JAGUCO010000008.1"/>
</dbReference>
<dbReference type="EMBL" id="JAGUCO010000008">
    <property type="protein sequence ID" value="MBS2099128.1"/>
    <property type="molecule type" value="Genomic_DNA"/>
</dbReference>
<reference evidence="1 2" key="1">
    <citation type="journal article" date="2015" name="Int. J. Syst. Evol. Microbiol.">
        <title>Carboxylicivirga linearis sp. nov., isolated from a sea cucumber culture pond.</title>
        <authorList>
            <person name="Wang F.Q."/>
            <person name="Zhou Y.X."/>
            <person name="Lin X.Z."/>
            <person name="Chen G.J."/>
            <person name="Du Z.J."/>
        </authorList>
    </citation>
    <scope>NUCLEOTIDE SEQUENCE [LARGE SCALE GENOMIC DNA]</scope>
    <source>
        <strain evidence="1 2">FB218</strain>
    </source>
</reference>
<evidence type="ECO:0000313" key="2">
    <source>
        <dbReference type="Proteomes" id="UP000708576"/>
    </source>
</evidence>
<organism evidence="1 2">
    <name type="scientific">Carboxylicivirga linearis</name>
    <dbReference type="NCBI Taxonomy" id="1628157"/>
    <lineage>
        <taxon>Bacteria</taxon>
        <taxon>Pseudomonadati</taxon>
        <taxon>Bacteroidota</taxon>
        <taxon>Bacteroidia</taxon>
        <taxon>Marinilabiliales</taxon>
        <taxon>Marinilabiliaceae</taxon>
        <taxon>Carboxylicivirga</taxon>
    </lineage>
</organism>
<comment type="caution">
    <text evidence="1">The sequence shown here is derived from an EMBL/GenBank/DDBJ whole genome shotgun (WGS) entry which is preliminary data.</text>
</comment>
<accession>A0ABS5JW98</accession>